<dbReference type="InterPro" id="IPR009072">
    <property type="entry name" value="Histone-fold"/>
</dbReference>
<feature type="region of interest" description="Disordered" evidence="1">
    <location>
        <begin position="927"/>
        <end position="987"/>
    </location>
</feature>
<feature type="region of interest" description="Disordered" evidence="1">
    <location>
        <begin position="88"/>
        <end position="151"/>
    </location>
</feature>
<evidence type="ECO:0000313" key="3">
    <source>
        <dbReference type="Proteomes" id="UP001295740"/>
    </source>
</evidence>
<feature type="region of interest" description="Disordered" evidence="1">
    <location>
        <begin position="322"/>
        <end position="511"/>
    </location>
</feature>
<dbReference type="EMBL" id="CAUWAG010000003">
    <property type="protein sequence ID" value="CAJ2500268.1"/>
    <property type="molecule type" value="Genomic_DNA"/>
</dbReference>
<name>A0AAI8YD69_9PEZI</name>
<reference evidence="2" key="1">
    <citation type="submission" date="2023-10" db="EMBL/GenBank/DDBJ databases">
        <authorList>
            <person name="Hackl T."/>
        </authorList>
    </citation>
    <scope>NUCLEOTIDE SEQUENCE</scope>
</reference>
<keyword evidence="3" id="KW-1185">Reference proteome</keyword>
<dbReference type="Gene3D" id="1.10.20.10">
    <property type="entry name" value="Histone, subunit A"/>
    <property type="match status" value="1"/>
</dbReference>
<feature type="compositionally biased region" description="Polar residues" evidence="1">
    <location>
        <begin position="125"/>
        <end position="141"/>
    </location>
</feature>
<comment type="caution">
    <text evidence="2">The sequence shown here is derived from an EMBL/GenBank/DDBJ whole genome shotgun (WGS) entry which is preliminary data.</text>
</comment>
<feature type="compositionally biased region" description="Polar residues" evidence="1">
    <location>
        <begin position="386"/>
        <end position="396"/>
    </location>
</feature>
<feature type="compositionally biased region" description="Basic residues" evidence="1">
    <location>
        <begin position="376"/>
        <end position="385"/>
    </location>
</feature>
<feature type="region of interest" description="Disordered" evidence="1">
    <location>
        <begin position="1001"/>
        <end position="1022"/>
    </location>
</feature>
<dbReference type="PANTHER" id="PTHR15992:SF5">
    <property type="entry name" value="HOLLIDAY JUNCTION RECOGNITION PROTEIN"/>
    <property type="match status" value="1"/>
</dbReference>
<organism evidence="2 3">
    <name type="scientific">Anthostomella pinea</name>
    <dbReference type="NCBI Taxonomy" id="933095"/>
    <lineage>
        <taxon>Eukaryota</taxon>
        <taxon>Fungi</taxon>
        <taxon>Dikarya</taxon>
        <taxon>Ascomycota</taxon>
        <taxon>Pezizomycotina</taxon>
        <taxon>Sordariomycetes</taxon>
        <taxon>Xylariomycetidae</taxon>
        <taxon>Xylariales</taxon>
        <taxon>Xylariaceae</taxon>
        <taxon>Anthostomella</taxon>
    </lineage>
</organism>
<feature type="compositionally biased region" description="Polar residues" evidence="1">
    <location>
        <begin position="260"/>
        <end position="273"/>
    </location>
</feature>
<feature type="region of interest" description="Disordered" evidence="1">
    <location>
        <begin position="686"/>
        <end position="915"/>
    </location>
</feature>
<dbReference type="GO" id="GO:0042393">
    <property type="term" value="F:histone binding"/>
    <property type="evidence" value="ECO:0007669"/>
    <property type="project" value="InterPro"/>
</dbReference>
<dbReference type="GO" id="GO:0046982">
    <property type="term" value="F:protein heterodimerization activity"/>
    <property type="evidence" value="ECO:0007669"/>
    <property type="project" value="InterPro"/>
</dbReference>
<feature type="region of interest" description="Disordered" evidence="1">
    <location>
        <begin position="533"/>
        <end position="597"/>
    </location>
</feature>
<dbReference type="Proteomes" id="UP001295740">
    <property type="component" value="Unassembled WGS sequence"/>
</dbReference>
<dbReference type="Pfam" id="PF10384">
    <property type="entry name" value="Scm3"/>
    <property type="match status" value="1"/>
</dbReference>
<dbReference type="PANTHER" id="PTHR15992">
    <property type="entry name" value="HOLLIDAY JUNCTION RECOGNITION PROTEIN"/>
    <property type="match status" value="1"/>
</dbReference>
<protein>
    <submittedName>
        <fullName evidence="2">Uu.00g031210.m01.CDS01</fullName>
    </submittedName>
</protein>
<feature type="compositionally biased region" description="Basic and acidic residues" evidence="1">
    <location>
        <begin position="322"/>
        <end position="335"/>
    </location>
</feature>
<feature type="compositionally biased region" description="Basic and acidic residues" evidence="1">
    <location>
        <begin position="780"/>
        <end position="789"/>
    </location>
</feature>
<dbReference type="AlphaFoldDB" id="A0AAI8YD69"/>
<feature type="region of interest" description="Disordered" evidence="1">
    <location>
        <begin position="1"/>
        <end position="27"/>
    </location>
</feature>
<feature type="region of interest" description="Disordered" evidence="1">
    <location>
        <begin position="257"/>
        <end position="276"/>
    </location>
</feature>
<dbReference type="InterPro" id="IPR018465">
    <property type="entry name" value="Scm3/HJURP"/>
</dbReference>
<evidence type="ECO:0000256" key="1">
    <source>
        <dbReference type="SAM" id="MobiDB-lite"/>
    </source>
</evidence>
<dbReference type="GO" id="GO:0005634">
    <property type="term" value="C:nucleus"/>
    <property type="evidence" value="ECO:0007669"/>
    <property type="project" value="InterPro"/>
</dbReference>
<gene>
    <name evidence="2" type="ORF">KHLLAP_LOCUS736</name>
</gene>
<proteinExistence type="predicted"/>
<evidence type="ECO:0000313" key="2">
    <source>
        <dbReference type="EMBL" id="CAJ2500268.1"/>
    </source>
</evidence>
<accession>A0AAI8YD69</accession>
<feature type="compositionally biased region" description="Basic and acidic residues" evidence="1">
    <location>
        <begin position="397"/>
        <end position="413"/>
    </location>
</feature>
<feature type="compositionally biased region" description="Polar residues" evidence="1">
    <location>
        <begin position="740"/>
        <end position="750"/>
    </location>
</feature>
<feature type="compositionally biased region" description="Basic and acidic residues" evidence="1">
    <location>
        <begin position="93"/>
        <end position="116"/>
    </location>
</feature>
<feature type="compositionally biased region" description="Low complexity" evidence="1">
    <location>
        <begin position="856"/>
        <end position="871"/>
    </location>
</feature>
<sequence>MEPPSKRLKSGQAPYDSDEEEAKQDELSLTDVQFDARQDPLHALDKGRAKAATRLKSRFEDIFEKYGKDFTGVADEIDFHTGEVVINNGHLQSLEDEKDREREDSPSSEEEKERALKGKHHGPAKQSQPKSLIPANPSTDGTDLVPQPAWNPAVGMNEGACPMSSPAFPSDPFGAANPFAMGPSFFGNHPTDPTWQVPEFPMQFPLNAFGFMGQAMGVSQQLQFNQMAAMMAAGGGPYGYLGGMFQHQGFRKTARAGSLARTSLPATTETPTSDAEEDEILVARSKRDALEVAVAKTAEKSLSLSLAAFNRNSQQTIRKVAKPDEAGTMKMERLKTQRVSGRPKKTTALEHCQPGQPPRGVTTDASVAQGGGKHTATARRGRPKKTNTLAESQIPDQQEREKPTETDHNHPVEPKPAASQDTGSELRRGRGRPNKTGISSSPQTSPSRRQDQQPTGPVDTTQILPPGSPKIAKDNGVRLMQSKELIANHAERLDLQTRRSSRTRKQPDLYGDIPWLKRGARLAGTTAKDCTESGLSQTLVDGSPGLMHTEDSPSAEEDSRLKEFQQGGQTMTDTDALPEPQDIPLNPEHLVDKTHSEPVKFDNDATETLLRESSLQEEMQDRGHINSPPAIICSHDLEPPIIEAAMEEVEPSTLITEVGSQNEVGLSTGHSDKEDEVLVPLPEFLRENTPPVSRPEQLSHAKKRETRGVDISIGRSSPPDDVMEDRIPEVSNVLEPAVSPQASLETTKTQDLPEMSDKEMSQTLEQAPTKDDLAPALDISQRDPDHEEGVTENDNPPSSPPSIIIRADPVPEPMLPPLPRRRSPPAVSALALRPALRPRNDGSNAHADAAEPLKPAPARSLRSRASSSVPVTPKKPRHRPGDHLTSSAKRFALTSLVPDDPRDDDELSIVSSSPSSFRSRLSRINLYSSPAPSPHRTSRRHSLLVGPRVRSSTPDRISGFVRPAAPATDSRASRTTKRKLGASAVQSSPLARTAVENLLATPRRRRQGNPPGSPVRTPGGTMRRCGEDGFKCDRDFCLTCP</sequence>